<feature type="transmembrane region" description="Helical" evidence="6">
    <location>
        <begin position="17"/>
        <end position="37"/>
    </location>
</feature>
<evidence type="ECO:0000256" key="4">
    <source>
        <dbReference type="ARBA" id="ARBA00022989"/>
    </source>
</evidence>
<gene>
    <name evidence="7" type="ORF">EDD54_4587</name>
</gene>
<evidence type="ECO:0000256" key="2">
    <source>
        <dbReference type="ARBA" id="ARBA00022475"/>
    </source>
</evidence>
<feature type="transmembrane region" description="Helical" evidence="6">
    <location>
        <begin position="111"/>
        <end position="130"/>
    </location>
</feature>
<evidence type="ECO:0000313" key="8">
    <source>
        <dbReference type="Proteomes" id="UP000294547"/>
    </source>
</evidence>
<sequence>MSAVQAPSLAHSRFEDAFAILSGTLFVALGVVILKAAGLGTGGTAGLGFLVGHATGLPFGAVFFAINLPFFVFAYLAFGRAYLVKSVLATGLLAVETTLLPRFLPLGAPDLWLAALLGGLLVGMGLLALIRHRTGLGGFGVMAVWMQERFGWRAGKVQMAADALVVAAAFALLPPVQVIASVGGVVALNLMLALYHKPGRYAGF</sequence>
<protein>
    <submittedName>
        <fullName evidence="7">Uncharacterized membrane-anchored protein YitT (DUF2179 family)</fullName>
    </submittedName>
</protein>
<keyword evidence="4 6" id="KW-1133">Transmembrane helix</keyword>
<dbReference type="OrthoDB" id="3296441at2"/>
<name>A0A4R6R5G0_9HYPH</name>
<keyword evidence="2" id="KW-1003">Cell membrane</keyword>
<feature type="transmembrane region" description="Helical" evidence="6">
    <location>
        <begin position="57"/>
        <end position="78"/>
    </location>
</feature>
<dbReference type="PANTHER" id="PTHR33545">
    <property type="entry name" value="UPF0750 MEMBRANE PROTEIN YITT-RELATED"/>
    <property type="match status" value="1"/>
</dbReference>
<dbReference type="EMBL" id="SNXY01000014">
    <property type="protein sequence ID" value="TDP80954.1"/>
    <property type="molecule type" value="Genomic_DNA"/>
</dbReference>
<feature type="transmembrane region" description="Helical" evidence="6">
    <location>
        <begin position="87"/>
        <end position="105"/>
    </location>
</feature>
<evidence type="ECO:0000256" key="5">
    <source>
        <dbReference type="ARBA" id="ARBA00023136"/>
    </source>
</evidence>
<keyword evidence="5 6" id="KW-0472">Membrane</keyword>
<dbReference type="Pfam" id="PF02588">
    <property type="entry name" value="YitT_membrane"/>
    <property type="match status" value="1"/>
</dbReference>
<dbReference type="Proteomes" id="UP000294547">
    <property type="component" value="Unassembled WGS sequence"/>
</dbReference>
<comment type="subcellular location">
    <subcellularLocation>
        <location evidence="1">Cell membrane</location>
        <topology evidence="1">Multi-pass membrane protein</topology>
    </subcellularLocation>
</comment>
<evidence type="ECO:0000313" key="7">
    <source>
        <dbReference type="EMBL" id="TDP80954.1"/>
    </source>
</evidence>
<evidence type="ECO:0000256" key="3">
    <source>
        <dbReference type="ARBA" id="ARBA00022692"/>
    </source>
</evidence>
<keyword evidence="3 6" id="KW-0812">Transmembrane</keyword>
<dbReference type="InterPro" id="IPR051461">
    <property type="entry name" value="UPF0750_membrane"/>
</dbReference>
<comment type="caution">
    <text evidence="7">The sequence shown here is derived from an EMBL/GenBank/DDBJ whole genome shotgun (WGS) entry which is preliminary data.</text>
</comment>
<proteinExistence type="predicted"/>
<evidence type="ECO:0000256" key="6">
    <source>
        <dbReference type="SAM" id="Phobius"/>
    </source>
</evidence>
<keyword evidence="8" id="KW-1185">Reference proteome</keyword>
<reference evidence="7 8" key="1">
    <citation type="submission" date="2019-03" db="EMBL/GenBank/DDBJ databases">
        <title>Genomic Encyclopedia of Type Strains, Phase IV (KMG-IV): sequencing the most valuable type-strain genomes for metagenomic binning, comparative biology and taxonomic classification.</title>
        <authorList>
            <person name="Goeker M."/>
        </authorList>
    </citation>
    <scope>NUCLEOTIDE SEQUENCE [LARGE SCALE GENOMIC DNA]</scope>
    <source>
        <strain evidence="7 8">DSM 102969</strain>
    </source>
</reference>
<evidence type="ECO:0000256" key="1">
    <source>
        <dbReference type="ARBA" id="ARBA00004651"/>
    </source>
</evidence>
<dbReference type="RefSeq" id="WP_126540775.1">
    <property type="nucleotide sequence ID" value="NZ_BSPM01000001.1"/>
</dbReference>
<dbReference type="InterPro" id="IPR003740">
    <property type="entry name" value="YitT"/>
</dbReference>
<dbReference type="GO" id="GO:0005886">
    <property type="term" value="C:plasma membrane"/>
    <property type="evidence" value="ECO:0007669"/>
    <property type="project" value="UniProtKB-SubCell"/>
</dbReference>
<dbReference type="PANTHER" id="PTHR33545:SF5">
    <property type="entry name" value="UPF0750 MEMBRANE PROTEIN YITT"/>
    <property type="match status" value="1"/>
</dbReference>
<organism evidence="7 8">
    <name type="scientific">Oharaeibacter diazotrophicus</name>
    <dbReference type="NCBI Taxonomy" id="1920512"/>
    <lineage>
        <taxon>Bacteria</taxon>
        <taxon>Pseudomonadati</taxon>
        <taxon>Pseudomonadota</taxon>
        <taxon>Alphaproteobacteria</taxon>
        <taxon>Hyphomicrobiales</taxon>
        <taxon>Pleomorphomonadaceae</taxon>
        <taxon>Oharaeibacter</taxon>
    </lineage>
</organism>
<dbReference type="AlphaFoldDB" id="A0A4R6R5G0"/>
<accession>A0A4R6R5G0</accession>